<protein>
    <submittedName>
        <fullName evidence="1">Uncharacterized protein</fullName>
    </submittedName>
</protein>
<dbReference type="RefSeq" id="XP_043123156.1">
    <property type="nucleotide sequence ID" value="XM_043267221.1"/>
</dbReference>
<dbReference type="GeneID" id="66931965"/>
<dbReference type="AlphaFoldDB" id="A0A9P3BPK8"/>
<dbReference type="EMBL" id="BOPL01000002">
    <property type="protein sequence ID" value="GIJ99969.1"/>
    <property type="molecule type" value="Genomic_DNA"/>
</dbReference>
<organism evidence="1 2">
    <name type="scientific">Aspergillus viridinutans</name>
    <dbReference type="NCBI Taxonomy" id="75553"/>
    <lineage>
        <taxon>Eukaryota</taxon>
        <taxon>Fungi</taxon>
        <taxon>Dikarya</taxon>
        <taxon>Ascomycota</taxon>
        <taxon>Pezizomycotina</taxon>
        <taxon>Eurotiomycetes</taxon>
        <taxon>Eurotiomycetidae</taxon>
        <taxon>Eurotiales</taxon>
        <taxon>Aspergillaceae</taxon>
        <taxon>Aspergillus</taxon>
        <taxon>Aspergillus subgen. Fumigati</taxon>
    </lineage>
</organism>
<evidence type="ECO:0000313" key="1">
    <source>
        <dbReference type="EMBL" id="GIJ99969.1"/>
    </source>
</evidence>
<comment type="caution">
    <text evidence="1">The sequence shown here is derived from an EMBL/GenBank/DDBJ whole genome shotgun (WGS) entry which is preliminary data.</text>
</comment>
<accession>A0A9P3BPK8</accession>
<dbReference type="PANTHER" id="PTHR35605:SF1">
    <property type="entry name" value="ECP2 EFFECTOR PROTEIN DOMAIN-CONTAINING PROTEIN-RELATED"/>
    <property type="match status" value="1"/>
</dbReference>
<name>A0A9P3BPK8_ASPVI</name>
<proteinExistence type="predicted"/>
<dbReference type="OrthoDB" id="3552888at2759"/>
<gene>
    <name evidence="1" type="ORF">Aspvir_003983</name>
</gene>
<evidence type="ECO:0000313" key="2">
    <source>
        <dbReference type="Proteomes" id="UP000710440"/>
    </source>
</evidence>
<keyword evidence="2" id="KW-1185">Reference proteome</keyword>
<dbReference type="PANTHER" id="PTHR35605">
    <property type="entry name" value="ECP2 EFFECTOR PROTEIN DOMAIN-CONTAINING PROTEIN-RELATED"/>
    <property type="match status" value="1"/>
</dbReference>
<reference evidence="1 2" key="1">
    <citation type="submission" date="2021-02" db="EMBL/GenBank/DDBJ databases">
        <title>Pan-genome distribution and transcriptional activeness of fungal secondary metabolism genes in Aspergillus section Fumigati.</title>
        <authorList>
            <person name="Takahashi H."/>
            <person name="Umemura M."/>
            <person name="Ninomiya A."/>
            <person name="Kusuya Y."/>
            <person name="Urayama S."/>
            <person name="Shimizu M."/>
            <person name="Watanabe A."/>
            <person name="Kamei K."/>
            <person name="Yaguchi T."/>
            <person name="Hagiwara D."/>
        </authorList>
    </citation>
    <scope>NUCLEOTIDE SEQUENCE [LARGE SCALE GENOMIC DNA]</scope>
    <source>
        <strain evidence="1 2">IFM 47045</strain>
    </source>
</reference>
<dbReference type="Proteomes" id="UP000710440">
    <property type="component" value="Unassembled WGS sequence"/>
</dbReference>
<sequence length="209" mass="22503">MSVKAQKTLKAADIAVLGALMVRDSPIEGYTIVPMEWTGKPHPDKPVTDNLQEVMTQILDVNPEFVVSPGQNDSSLSARGIEERNKSGVICNISGDKGGRCSTVTIMQGIDYLKGLNGACGVGAGAGPRACARISCSYNAAIWLCNDNAWYIQPSCRYLGTYAEDIVSKCAHVDFNSGTKGWGNQWDDRVNGQEFDTDNYNVIVGVDSC</sequence>